<evidence type="ECO:0000313" key="2">
    <source>
        <dbReference type="Proteomes" id="UP000178222"/>
    </source>
</evidence>
<proteinExistence type="predicted"/>
<reference evidence="1 2" key="1">
    <citation type="journal article" date="2016" name="Nat. Commun.">
        <title>Thousands of microbial genomes shed light on interconnected biogeochemical processes in an aquifer system.</title>
        <authorList>
            <person name="Anantharaman K."/>
            <person name="Brown C.T."/>
            <person name="Hug L.A."/>
            <person name="Sharon I."/>
            <person name="Castelle C.J."/>
            <person name="Probst A.J."/>
            <person name="Thomas B.C."/>
            <person name="Singh A."/>
            <person name="Wilkins M.J."/>
            <person name="Karaoz U."/>
            <person name="Brodie E.L."/>
            <person name="Williams K.H."/>
            <person name="Hubbard S.S."/>
            <person name="Banfield J.F."/>
        </authorList>
    </citation>
    <scope>NUCLEOTIDE SEQUENCE [LARGE SCALE GENOMIC DNA]</scope>
</reference>
<dbReference type="AlphaFoldDB" id="A0A1G2RTD5"/>
<sequence>MSTGGAKQKVFLTSGAEAEVVEDFFGRPELKKLSLASVPSEADWLILRTGECAPEPFVFSHAKNGYSLYRRGTHCRRSIW</sequence>
<gene>
    <name evidence="1" type="ORF">A3J30_01420</name>
</gene>
<name>A0A1G2RTD5_9BACT</name>
<accession>A0A1G2RTD5</accession>
<protein>
    <submittedName>
        <fullName evidence="1">Uncharacterized protein</fullName>
    </submittedName>
</protein>
<evidence type="ECO:0000313" key="1">
    <source>
        <dbReference type="EMBL" id="OHA76114.1"/>
    </source>
</evidence>
<dbReference type="EMBL" id="MHUL01000040">
    <property type="protein sequence ID" value="OHA76114.1"/>
    <property type="molecule type" value="Genomic_DNA"/>
</dbReference>
<comment type="caution">
    <text evidence="1">The sequence shown here is derived from an EMBL/GenBank/DDBJ whole genome shotgun (WGS) entry which is preliminary data.</text>
</comment>
<organism evidence="1 2">
    <name type="scientific">Candidatus Wildermuthbacteria bacterium RIFCSPLOWO2_02_FULL_47_9c</name>
    <dbReference type="NCBI Taxonomy" id="1802466"/>
    <lineage>
        <taxon>Bacteria</taxon>
        <taxon>Candidatus Wildermuthiibacteriota</taxon>
    </lineage>
</organism>
<dbReference type="Proteomes" id="UP000178222">
    <property type="component" value="Unassembled WGS sequence"/>
</dbReference>